<evidence type="ECO:0000313" key="2">
    <source>
        <dbReference type="Proteomes" id="UP000717585"/>
    </source>
</evidence>
<keyword evidence="2" id="KW-1185">Reference proteome</keyword>
<dbReference type="Proteomes" id="UP000717585">
    <property type="component" value="Unassembled WGS sequence"/>
</dbReference>
<sequence>MDDDGFAYLSTDDFEDESDIDAAILRTSAADHVSHVMPRANPLRHVSSLDDVVQTMSEQYTHPVIHPIRRTPSRPTLSSIQPVPEGRYDGSTPPHLASPFDLNPALNRAFTEWLHRDDDSNELDADQLVAFTSMVTVEADFAEADVFFHREQHEDCLMVALMISDRNSRIPVFAYTAADQRTELEVMAGLLAIARLLPVAGFSISLSEVSAYFFIKLGHIMTAEVEANTGSAPGLRESLVWCVLSDLYGLRTDEDPSLTIFETIESAIFRHSGRLQELFTIVTEYLIGTRDAIIAMTDEESDLIRRVSRESTKFSPPVRFDINDVLIKAILRLVHDVSQFVEFEPTLHSVATQTTDLIIATLGRLNTIKPTHQAVLVDAVHFMASHACISEQLATRTSFYRVFTTTWPPYLTASLASVLNAVIDAQGCQYSAPVTSIGPTLPAFLTSLLGMLDAVRHGSTRDYNPTTPPFRYIQTVTMDSRPHGLSQVMECIIKLAHIPAVLDHLLGLNGVVSVGEPPILDLLTDFITLPHQGIDCDRYGLYGFSAAVDARVLSALALTGHACYTAPELAMLRLDERRLLTRDVTRVKSQSFPEFRIVDARWFQRVADKLFYAPSNGREADDNALSFFDMMCTLPLLVDTTVEIQISQPLDMGALVRQVAPFPVVLLALALKQTEPHLKHAALRAFAASSGLVYTTNSRTVGSNLGRDLTHLDGRVTQFLAKIAGIGVFALLCQIAHSVQDTDFSPDGKTDSGTLITVFEVTREILIATNVSQRYLMESRFIRNQAAAQAAISEMTELSKAAGALLAVCPPPPPRRYYAMPRPIQEPPASWPCKRRAEHIRDSLKLPDSRCSFASFIEACPPTQPCPSHTPHPGIAQPAINPALTHSLPLPASNVHRMWGRHTDALAGNGVTTVVSLGSGFGVGLPTTAGAWDSTGTHPVIAFDDGMVCQSTPGLEIINRPLVPASTDPDLPEPRRIIDLSMSTDDRFALMTTRYCTIEVYDVSAQDTVLSLHGPDHAAFAHRRPDRIVVGPGRRLIGGPFRVTGDGIATVIDPAGAYTNGALIDIETKAVVRVYSHATPSRGPLAVTDDGHVFLSGNLIYDTRMAGLVMDLPFFGSSDTAFFYNNDSAVYSGGAFIDIRSPGASLSYQGCSHMRGLLPVFGGRYAAGLVSSYPDSDTLHLVNLRDHVTESECSLNLHAQFISPSPVTHKILVGSQHGSGSPTLTVLAIGSPFNARETWKPA</sequence>
<dbReference type="EMBL" id="JAHDYR010000067">
    <property type="protein sequence ID" value="KAG9389817.1"/>
    <property type="molecule type" value="Genomic_DNA"/>
</dbReference>
<gene>
    <name evidence="1" type="ORF">J8273_8496</name>
</gene>
<proteinExistence type="predicted"/>
<dbReference type="AlphaFoldDB" id="A0A8J6B4F8"/>
<accession>A0A8J6B4F8</accession>
<comment type="caution">
    <text evidence="1">The sequence shown here is derived from an EMBL/GenBank/DDBJ whole genome shotgun (WGS) entry which is preliminary data.</text>
</comment>
<organism evidence="1 2">
    <name type="scientific">Carpediemonas membranifera</name>
    <dbReference type="NCBI Taxonomy" id="201153"/>
    <lineage>
        <taxon>Eukaryota</taxon>
        <taxon>Metamonada</taxon>
        <taxon>Carpediemonas-like organisms</taxon>
        <taxon>Carpediemonas</taxon>
    </lineage>
</organism>
<reference evidence="1" key="1">
    <citation type="submission" date="2021-05" db="EMBL/GenBank/DDBJ databases">
        <title>A free-living protist that lacks canonical eukaryotic 1 DNA replication and segregation systems.</title>
        <authorList>
            <person name="Salas-Leiva D.E."/>
            <person name="Tromer E.C."/>
            <person name="Curtis B.A."/>
            <person name="Jerlstrom-Hultqvist J."/>
            <person name="Kolisko M."/>
            <person name="Yi Z."/>
            <person name="Salas-Leiva J.S."/>
            <person name="Gallot-Lavallee L."/>
            <person name="Kops G.J.P.L."/>
            <person name="Archibald J.M."/>
            <person name="Simpson A.G.B."/>
            <person name="Roger A.J."/>
        </authorList>
    </citation>
    <scope>NUCLEOTIDE SEQUENCE</scope>
    <source>
        <strain evidence="1">BICM</strain>
    </source>
</reference>
<dbReference type="InterPro" id="IPR011047">
    <property type="entry name" value="Quinoprotein_ADH-like_sf"/>
</dbReference>
<name>A0A8J6B4F8_9EUKA</name>
<dbReference type="SUPFAM" id="SSF50998">
    <property type="entry name" value="Quinoprotein alcohol dehydrogenase-like"/>
    <property type="match status" value="1"/>
</dbReference>
<protein>
    <submittedName>
        <fullName evidence="1">Uncharacterized protein</fullName>
    </submittedName>
</protein>
<evidence type="ECO:0000313" key="1">
    <source>
        <dbReference type="EMBL" id="KAG9389817.1"/>
    </source>
</evidence>